<protein>
    <submittedName>
        <fullName evidence="1">Uncharacterized protein</fullName>
    </submittedName>
</protein>
<gene>
    <name evidence="1" type="ORF">PAN31117_04388</name>
</gene>
<organism evidence="1 2">
    <name type="scientific">Pandoraea anapnoica</name>
    <dbReference type="NCBI Taxonomy" id="2508301"/>
    <lineage>
        <taxon>Bacteria</taxon>
        <taxon>Pseudomonadati</taxon>
        <taxon>Pseudomonadota</taxon>
        <taxon>Betaproteobacteria</taxon>
        <taxon>Burkholderiales</taxon>
        <taxon>Burkholderiaceae</taxon>
        <taxon>Pandoraea</taxon>
    </lineage>
</organism>
<dbReference type="OrthoDB" id="9823380at2"/>
<dbReference type="RefSeq" id="WP_150740047.1">
    <property type="nucleotide sequence ID" value="NZ_CABPSP010000015.1"/>
</dbReference>
<evidence type="ECO:0000313" key="1">
    <source>
        <dbReference type="EMBL" id="VVE72433.1"/>
    </source>
</evidence>
<sequence>MATRMVHDKIPRGVRTLTNDQLREIYRAANGFNTKRAKAHANAMDTVVPSVKGLRSVTPSTLGLQDRARLGKCVKAATTLAAGLDALITCRDSGYPELEALARDPRFVKAIAAAIQKISTQVDSIIHPSAEGNPDDAAGLISRRNGQDGGSWFALDHETRLQREAAAKRAIELQAAMEMDTPQNIARIKLGLAPVSVNDEALYAMFEGKE</sequence>
<dbReference type="EMBL" id="CABPSP010000015">
    <property type="protein sequence ID" value="VVE72433.1"/>
    <property type="molecule type" value="Genomic_DNA"/>
</dbReference>
<evidence type="ECO:0000313" key="2">
    <source>
        <dbReference type="Proteomes" id="UP000383122"/>
    </source>
</evidence>
<dbReference type="AlphaFoldDB" id="A0A5E5AIV1"/>
<proteinExistence type="predicted"/>
<reference evidence="1 2" key="1">
    <citation type="submission" date="2019-08" db="EMBL/GenBank/DDBJ databases">
        <authorList>
            <person name="Peeters C."/>
        </authorList>
    </citation>
    <scope>NUCLEOTIDE SEQUENCE [LARGE SCALE GENOMIC DNA]</scope>
    <source>
        <strain evidence="1 2">LMG 31117</strain>
    </source>
</reference>
<name>A0A5E5AIV1_9BURK</name>
<keyword evidence="2" id="KW-1185">Reference proteome</keyword>
<dbReference type="Proteomes" id="UP000383122">
    <property type="component" value="Unassembled WGS sequence"/>
</dbReference>
<accession>A0A5E5AIV1</accession>